<name>A0A8S5ML89_9CAUD</name>
<dbReference type="InterPro" id="IPR020288">
    <property type="entry name" value="Sheath_initiator"/>
</dbReference>
<organism evidence="1">
    <name type="scientific">Myoviridae sp. ct1PY2</name>
    <dbReference type="NCBI Taxonomy" id="2826602"/>
    <lineage>
        <taxon>Viruses</taxon>
        <taxon>Duplodnaviria</taxon>
        <taxon>Heunggongvirae</taxon>
        <taxon>Uroviricota</taxon>
        <taxon>Caudoviricetes</taxon>
    </lineage>
</organism>
<protein>
    <submittedName>
        <fullName evidence="1">Baseplate wedge protein</fullName>
    </submittedName>
</protein>
<accession>A0A8S5ML89</accession>
<evidence type="ECO:0000313" key="1">
    <source>
        <dbReference type="EMBL" id="DAD82998.1"/>
    </source>
</evidence>
<sequence length="138" mass="15702">MMQTTQLSFLFIRVTTMARDLFMSDNHDLVIDPITHDLEMTSGLDEIAQRIKATLEIRYGEMQRLDPEMGADYSSFLGKNFNKQAAENDMRAAIEANVPEVETVDNIEFIKKPERKMQINFRATANIGEVEGGLQVDN</sequence>
<dbReference type="Gene3D" id="3.10.450.40">
    <property type="match status" value="1"/>
</dbReference>
<reference evidence="1" key="1">
    <citation type="journal article" date="2021" name="Proc. Natl. Acad. Sci. U.S.A.">
        <title>A Catalog of Tens of Thousands of Viruses from Human Metagenomes Reveals Hidden Associations with Chronic Diseases.</title>
        <authorList>
            <person name="Tisza M.J."/>
            <person name="Buck C.B."/>
        </authorList>
    </citation>
    <scope>NUCLEOTIDE SEQUENCE</scope>
    <source>
        <strain evidence="1">Ct1PY2</strain>
    </source>
</reference>
<dbReference type="EMBL" id="BK014926">
    <property type="protein sequence ID" value="DAD82998.1"/>
    <property type="molecule type" value="Genomic_DNA"/>
</dbReference>
<proteinExistence type="predicted"/>
<dbReference type="Pfam" id="PF10934">
    <property type="entry name" value="Sheath_initiator"/>
    <property type="match status" value="1"/>
</dbReference>